<evidence type="ECO:0008006" key="2">
    <source>
        <dbReference type="Google" id="ProtNLM"/>
    </source>
</evidence>
<sequence length="107" mass="11981">MGDRTRIDDLDVLKSVSTGIEKIVDELQGLDDKNKYGWSREVVGHEELTDRLDDFADSWDYKRGKLEGELAKLAAITKAAAQAYEQIDTDLANAVRKQEKKPQTQGG</sequence>
<accession>A0AB39QNW8</accession>
<name>A0AB39QNW8_9ACTN</name>
<protein>
    <recommendedName>
        <fullName evidence="2">WXG100 family type VII secretion target</fullName>
    </recommendedName>
</protein>
<organism evidence="1">
    <name type="scientific">Streptomyces sp. R39</name>
    <dbReference type="NCBI Taxonomy" id="3238631"/>
    <lineage>
        <taxon>Bacteria</taxon>
        <taxon>Bacillati</taxon>
        <taxon>Actinomycetota</taxon>
        <taxon>Actinomycetes</taxon>
        <taxon>Kitasatosporales</taxon>
        <taxon>Streptomycetaceae</taxon>
        <taxon>Streptomyces</taxon>
    </lineage>
</organism>
<reference evidence="1" key="1">
    <citation type="submission" date="2024-07" db="EMBL/GenBank/DDBJ databases">
        <authorList>
            <person name="Yu S.T."/>
        </authorList>
    </citation>
    <scope>NUCLEOTIDE SEQUENCE</scope>
    <source>
        <strain evidence="1">R39</strain>
    </source>
</reference>
<dbReference type="RefSeq" id="WP_369223066.1">
    <property type="nucleotide sequence ID" value="NZ_CP163441.1"/>
</dbReference>
<dbReference type="AlphaFoldDB" id="A0AB39QNW8"/>
<gene>
    <name evidence="1" type="ORF">AB5J52_18400</name>
</gene>
<dbReference type="EMBL" id="CP163441">
    <property type="protein sequence ID" value="XDQ44076.1"/>
    <property type="molecule type" value="Genomic_DNA"/>
</dbReference>
<evidence type="ECO:0000313" key="1">
    <source>
        <dbReference type="EMBL" id="XDQ44076.1"/>
    </source>
</evidence>
<proteinExistence type="predicted"/>